<dbReference type="RefSeq" id="WP_145830861.1">
    <property type="nucleotide sequence ID" value="NZ_BOMX01000109.1"/>
</dbReference>
<protein>
    <submittedName>
        <fullName evidence="2">Uncharacterized protein</fullName>
    </submittedName>
</protein>
<feature type="compositionally biased region" description="Acidic residues" evidence="1">
    <location>
        <begin position="51"/>
        <end position="60"/>
    </location>
</feature>
<accession>A0A561WLH6</accession>
<name>A0A561WLH6_ACTTI</name>
<comment type="caution">
    <text evidence="2">The sequence shown here is derived from an EMBL/GenBank/DDBJ whole genome shotgun (WGS) entry which is preliminary data.</text>
</comment>
<keyword evidence="3" id="KW-1185">Reference proteome</keyword>
<feature type="region of interest" description="Disordered" evidence="1">
    <location>
        <begin position="34"/>
        <end position="75"/>
    </location>
</feature>
<evidence type="ECO:0000313" key="3">
    <source>
        <dbReference type="Proteomes" id="UP000320239"/>
    </source>
</evidence>
<dbReference type="EMBL" id="VIWY01000002">
    <property type="protein sequence ID" value="TWG24721.1"/>
    <property type="molecule type" value="Genomic_DNA"/>
</dbReference>
<dbReference type="Proteomes" id="UP000320239">
    <property type="component" value="Unassembled WGS sequence"/>
</dbReference>
<evidence type="ECO:0000256" key="1">
    <source>
        <dbReference type="SAM" id="MobiDB-lite"/>
    </source>
</evidence>
<dbReference type="OrthoDB" id="3871904at2"/>
<sequence length="290" mass="31098">MRCEACGLDNDPSLDYCDNCEHPLRDSTTAVISPRQPVPVPRPRPVPTVEFIDDGDDEEETRVHGGIPRQPAEPRPLTRPLLAAVAVLTLAGAVGGTVLALNRDEPEPGPEPIVTVTTSAFTEPALPLTAEPTIGPPSPTADRAAQGAALDELLDRSKRSRDKLVQANDAVFRCAGLAGAIRRLRDVGTERNQERATLAGLDLSALANGEELRSALDSALSHSLTADGYYVKWAQEKQRNGCRETAVAEAHRIDGDNESKIAGTAKKRFLDSWNPVAAQLGLPLRDRDGI</sequence>
<proteinExistence type="predicted"/>
<organism evidence="2 3">
    <name type="scientific">Actinoplanes teichomyceticus</name>
    <dbReference type="NCBI Taxonomy" id="1867"/>
    <lineage>
        <taxon>Bacteria</taxon>
        <taxon>Bacillati</taxon>
        <taxon>Actinomycetota</taxon>
        <taxon>Actinomycetes</taxon>
        <taxon>Micromonosporales</taxon>
        <taxon>Micromonosporaceae</taxon>
        <taxon>Actinoplanes</taxon>
    </lineage>
</organism>
<gene>
    <name evidence="2" type="ORF">FHX34_1021281</name>
</gene>
<feature type="compositionally biased region" description="Pro residues" evidence="1">
    <location>
        <begin position="36"/>
        <end position="46"/>
    </location>
</feature>
<dbReference type="AlphaFoldDB" id="A0A561WLH6"/>
<evidence type="ECO:0000313" key="2">
    <source>
        <dbReference type="EMBL" id="TWG24721.1"/>
    </source>
</evidence>
<reference evidence="2 3" key="1">
    <citation type="submission" date="2019-06" db="EMBL/GenBank/DDBJ databases">
        <title>Sequencing the genomes of 1000 actinobacteria strains.</title>
        <authorList>
            <person name="Klenk H.-P."/>
        </authorList>
    </citation>
    <scope>NUCLEOTIDE SEQUENCE [LARGE SCALE GENOMIC DNA]</scope>
    <source>
        <strain evidence="2 3">DSM 43866</strain>
    </source>
</reference>